<feature type="non-terminal residue" evidence="1">
    <location>
        <position position="1"/>
    </location>
</feature>
<comment type="caution">
    <text evidence="1">The sequence shown here is derived from an EMBL/GenBank/DDBJ whole genome shotgun (WGS) entry which is preliminary data.</text>
</comment>
<proteinExistence type="predicted"/>
<protein>
    <submittedName>
        <fullName evidence="1">NBS-LRR resistance protein</fullName>
    </submittedName>
</protein>
<dbReference type="Proteomes" id="UP000265520">
    <property type="component" value="Unassembled WGS sequence"/>
</dbReference>
<dbReference type="EMBL" id="LXQA010256323">
    <property type="protein sequence ID" value="MCI38465.1"/>
    <property type="molecule type" value="Genomic_DNA"/>
</dbReference>
<accession>A0A392RS99</accession>
<name>A0A392RS99_9FABA</name>
<sequence>DRKNKFLLQEGVTVKERVIEVAEWRQTSSIIVEPKVYGGEDDKEKIVEFLLTQGRD</sequence>
<keyword evidence="2" id="KW-1185">Reference proteome</keyword>
<evidence type="ECO:0000313" key="2">
    <source>
        <dbReference type="Proteomes" id="UP000265520"/>
    </source>
</evidence>
<organism evidence="1 2">
    <name type="scientific">Trifolium medium</name>
    <dbReference type="NCBI Taxonomy" id="97028"/>
    <lineage>
        <taxon>Eukaryota</taxon>
        <taxon>Viridiplantae</taxon>
        <taxon>Streptophyta</taxon>
        <taxon>Embryophyta</taxon>
        <taxon>Tracheophyta</taxon>
        <taxon>Spermatophyta</taxon>
        <taxon>Magnoliopsida</taxon>
        <taxon>eudicotyledons</taxon>
        <taxon>Gunneridae</taxon>
        <taxon>Pentapetalae</taxon>
        <taxon>rosids</taxon>
        <taxon>fabids</taxon>
        <taxon>Fabales</taxon>
        <taxon>Fabaceae</taxon>
        <taxon>Papilionoideae</taxon>
        <taxon>50 kb inversion clade</taxon>
        <taxon>NPAAA clade</taxon>
        <taxon>Hologalegina</taxon>
        <taxon>IRL clade</taxon>
        <taxon>Trifolieae</taxon>
        <taxon>Trifolium</taxon>
    </lineage>
</organism>
<reference evidence="1 2" key="1">
    <citation type="journal article" date="2018" name="Front. Plant Sci.">
        <title>Red Clover (Trifolium pratense) and Zigzag Clover (T. medium) - A Picture of Genomic Similarities and Differences.</title>
        <authorList>
            <person name="Dluhosova J."/>
            <person name="Istvanek J."/>
            <person name="Nedelnik J."/>
            <person name="Repkova J."/>
        </authorList>
    </citation>
    <scope>NUCLEOTIDE SEQUENCE [LARGE SCALE GENOMIC DNA]</scope>
    <source>
        <strain evidence="2">cv. 10/8</strain>
        <tissue evidence="1">Leaf</tissue>
    </source>
</reference>
<evidence type="ECO:0000313" key="1">
    <source>
        <dbReference type="EMBL" id="MCI38465.1"/>
    </source>
</evidence>
<dbReference type="AlphaFoldDB" id="A0A392RS99"/>